<evidence type="ECO:0000256" key="7">
    <source>
        <dbReference type="ARBA" id="ARBA00023136"/>
    </source>
</evidence>
<protein>
    <recommendedName>
        <fullName evidence="9">Glycosyltransferase RgtA/B/C/D-like domain-containing protein</fullName>
    </recommendedName>
</protein>
<organism evidence="10 11">
    <name type="scientific">Candidatus Giovannonibacteria bacterium RIFCSPLOWO2_01_FULL_46_32</name>
    <dbReference type="NCBI Taxonomy" id="1798353"/>
    <lineage>
        <taxon>Bacteria</taxon>
        <taxon>Candidatus Giovannoniibacteriota</taxon>
    </lineage>
</organism>
<evidence type="ECO:0000256" key="6">
    <source>
        <dbReference type="ARBA" id="ARBA00022989"/>
    </source>
</evidence>
<feature type="transmembrane region" description="Helical" evidence="8">
    <location>
        <begin position="158"/>
        <end position="179"/>
    </location>
</feature>
<evidence type="ECO:0000256" key="4">
    <source>
        <dbReference type="ARBA" id="ARBA00022679"/>
    </source>
</evidence>
<evidence type="ECO:0000313" key="11">
    <source>
        <dbReference type="Proteomes" id="UP000177346"/>
    </source>
</evidence>
<comment type="caution">
    <text evidence="10">The sequence shown here is derived from an EMBL/GenBank/DDBJ whole genome shotgun (WGS) entry which is preliminary data.</text>
</comment>
<feature type="transmembrane region" description="Helical" evidence="8">
    <location>
        <begin position="336"/>
        <end position="354"/>
    </location>
</feature>
<accession>A0A1F5XG61</accession>
<feature type="transmembrane region" description="Helical" evidence="8">
    <location>
        <begin position="366"/>
        <end position="384"/>
    </location>
</feature>
<dbReference type="EMBL" id="MFIF01000010">
    <property type="protein sequence ID" value="OGF86859.1"/>
    <property type="molecule type" value="Genomic_DNA"/>
</dbReference>
<keyword evidence="3" id="KW-0328">Glycosyltransferase</keyword>
<feature type="transmembrane region" description="Helical" evidence="8">
    <location>
        <begin position="414"/>
        <end position="433"/>
    </location>
</feature>
<keyword evidence="4" id="KW-0808">Transferase</keyword>
<dbReference type="GO" id="GO:0016763">
    <property type="term" value="F:pentosyltransferase activity"/>
    <property type="evidence" value="ECO:0007669"/>
    <property type="project" value="TreeGrafter"/>
</dbReference>
<dbReference type="PANTHER" id="PTHR33908">
    <property type="entry name" value="MANNOSYLTRANSFERASE YKCB-RELATED"/>
    <property type="match status" value="1"/>
</dbReference>
<sequence>MKNRWGLVVLILLLAAFFRFWDLKNAPPGLWADEAVNGVNALRAIETNGWKVFYPENFGREGLFINIQSVFIKSFGAETWVLRLPSAIFGVLTVLGLYLMTRELFGRRVALFASFFLATSFWHINFSRIGFRAIMAPFFFVWSFYFLFLGARKLKQSLFILAGLLFGLGFHSYIAYRIAPLIAVLPLWRFYTGRKNQEAGLQLGSPASKFCPPCLIGLFIFATFLAALPLLWYYVQNPQDFLGRTAAISIFDAPNPLGQFSENLIKTLGMFNVAGDFNWRHNLAGSPQFWWPVGLLFLLGLWLSIKAILKPTPERDSESLSSPSPMEGVGGRVPSFPLKFTLLWFIVMLLPVALSNESLPHALRAIVLIPSAMIFAALGLEWIIQKFNEWLDKQKTNYPEKIAQLNRVAKEATLLLFVFFIAAAAHTYNTYFIRWAPNSNVYQAFQTNLTEKTNWLNAQPKEIKKYVVTDATERVDMRGTPMSFQPIIFITNTFFESRQKEKNIYYFGVGGFDSIDCSSWCIIIPVESKPTIYKTLKQKIPSLRLDTTPGFVVLKNY</sequence>
<keyword evidence="5 8" id="KW-0812">Transmembrane</keyword>
<dbReference type="InterPro" id="IPR050297">
    <property type="entry name" value="LipidA_mod_glycosyltrf_83"/>
</dbReference>
<dbReference type="GO" id="GO:0005886">
    <property type="term" value="C:plasma membrane"/>
    <property type="evidence" value="ECO:0007669"/>
    <property type="project" value="UniProtKB-SubCell"/>
</dbReference>
<dbReference type="PANTHER" id="PTHR33908:SF3">
    <property type="entry name" value="UNDECAPRENYL PHOSPHATE-ALPHA-4-AMINO-4-DEOXY-L-ARABINOSE ARABINOSYL TRANSFERASE"/>
    <property type="match status" value="1"/>
</dbReference>
<feature type="transmembrane region" description="Helical" evidence="8">
    <location>
        <begin position="130"/>
        <end position="151"/>
    </location>
</feature>
<dbReference type="GO" id="GO:0010041">
    <property type="term" value="P:response to iron(III) ion"/>
    <property type="evidence" value="ECO:0007669"/>
    <property type="project" value="TreeGrafter"/>
</dbReference>
<gene>
    <name evidence="10" type="ORF">A3B19_02200</name>
</gene>
<feature type="transmembrane region" description="Helical" evidence="8">
    <location>
        <begin position="80"/>
        <end position="98"/>
    </location>
</feature>
<reference evidence="10 11" key="1">
    <citation type="journal article" date="2016" name="Nat. Commun.">
        <title>Thousands of microbial genomes shed light on interconnected biogeochemical processes in an aquifer system.</title>
        <authorList>
            <person name="Anantharaman K."/>
            <person name="Brown C.T."/>
            <person name="Hug L.A."/>
            <person name="Sharon I."/>
            <person name="Castelle C.J."/>
            <person name="Probst A.J."/>
            <person name="Thomas B.C."/>
            <person name="Singh A."/>
            <person name="Wilkins M.J."/>
            <person name="Karaoz U."/>
            <person name="Brodie E.L."/>
            <person name="Williams K.H."/>
            <person name="Hubbard S.S."/>
            <person name="Banfield J.F."/>
        </authorList>
    </citation>
    <scope>NUCLEOTIDE SEQUENCE [LARGE SCALE GENOMIC DNA]</scope>
</reference>
<evidence type="ECO:0000256" key="8">
    <source>
        <dbReference type="SAM" id="Phobius"/>
    </source>
</evidence>
<name>A0A1F5XG61_9BACT</name>
<evidence type="ECO:0000256" key="1">
    <source>
        <dbReference type="ARBA" id="ARBA00004651"/>
    </source>
</evidence>
<dbReference type="Pfam" id="PF13231">
    <property type="entry name" value="PMT_2"/>
    <property type="match status" value="1"/>
</dbReference>
<dbReference type="AlphaFoldDB" id="A0A1F5XG61"/>
<feature type="transmembrane region" description="Helical" evidence="8">
    <location>
        <begin position="289"/>
        <end position="309"/>
    </location>
</feature>
<comment type="subcellular location">
    <subcellularLocation>
        <location evidence="1">Cell membrane</location>
        <topology evidence="1">Multi-pass membrane protein</topology>
    </subcellularLocation>
</comment>
<evidence type="ECO:0000259" key="9">
    <source>
        <dbReference type="Pfam" id="PF13231"/>
    </source>
</evidence>
<evidence type="ECO:0000256" key="2">
    <source>
        <dbReference type="ARBA" id="ARBA00022475"/>
    </source>
</evidence>
<dbReference type="GO" id="GO:0009103">
    <property type="term" value="P:lipopolysaccharide biosynthetic process"/>
    <property type="evidence" value="ECO:0007669"/>
    <property type="project" value="UniProtKB-ARBA"/>
</dbReference>
<dbReference type="Proteomes" id="UP000177346">
    <property type="component" value="Unassembled WGS sequence"/>
</dbReference>
<feature type="transmembrane region" description="Helical" evidence="8">
    <location>
        <begin position="105"/>
        <end position="124"/>
    </location>
</feature>
<dbReference type="InterPro" id="IPR038731">
    <property type="entry name" value="RgtA/B/C-like"/>
</dbReference>
<keyword evidence="7 8" id="KW-0472">Membrane</keyword>
<evidence type="ECO:0000256" key="5">
    <source>
        <dbReference type="ARBA" id="ARBA00022692"/>
    </source>
</evidence>
<feature type="transmembrane region" description="Helical" evidence="8">
    <location>
        <begin position="215"/>
        <end position="235"/>
    </location>
</feature>
<keyword evidence="2" id="KW-1003">Cell membrane</keyword>
<proteinExistence type="predicted"/>
<feature type="domain" description="Glycosyltransferase RgtA/B/C/D-like" evidence="9">
    <location>
        <begin position="67"/>
        <end position="179"/>
    </location>
</feature>
<evidence type="ECO:0000256" key="3">
    <source>
        <dbReference type="ARBA" id="ARBA00022676"/>
    </source>
</evidence>
<evidence type="ECO:0000313" key="10">
    <source>
        <dbReference type="EMBL" id="OGF86859.1"/>
    </source>
</evidence>
<keyword evidence="6 8" id="KW-1133">Transmembrane helix</keyword>